<dbReference type="Proteomes" id="UP000178448">
    <property type="component" value="Unassembled WGS sequence"/>
</dbReference>
<dbReference type="InterPro" id="IPR012545">
    <property type="entry name" value="DUF1697"/>
</dbReference>
<comment type="caution">
    <text evidence="1">The sequence shown here is derived from an EMBL/GenBank/DDBJ whole genome shotgun (WGS) entry which is preliminary data.</text>
</comment>
<accession>A0A1F5YXH6</accession>
<evidence type="ECO:0000313" key="1">
    <source>
        <dbReference type="EMBL" id="OGG04835.1"/>
    </source>
</evidence>
<dbReference type="Gene3D" id="3.30.70.1260">
    <property type="entry name" value="bacterial protein sp0830 like"/>
    <property type="match status" value="1"/>
</dbReference>
<dbReference type="Pfam" id="PF08002">
    <property type="entry name" value="DUF1697"/>
    <property type="match status" value="1"/>
</dbReference>
<dbReference type="SUPFAM" id="SSF160379">
    <property type="entry name" value="SP0830-like"/>
    <property type="match status" value="1"/>
</dbReference>
<name>A0A1F5YXH6_9BACT</name>
<sequence length="180" mass="19655">MTNYIALLRGINVGGKNIIRMADLKTCFEGLGFGKVTTFIQSGNVLFATSGKTPEKLVTTIERALDKTFNYKSTVLVRSASDIAGVLTDVPRDWKTRTDLRCYVAFVKPPVTVAEVIREIPVKAGIDTISAGKGAVYMTTVLSGLTKSGLNKIIGKNIYRLITIRNYSTMKKIAALMNND</sequence>
<dbReference type="PANTHER" id="PTHR36439">
    <property type="entry name" value="BLL4334 PROTEIN"/>
    <property type="match status" value="1"/>
</dbReference>
<protein>
    <recommendedName>
        <fullName evidence="3">DUF1697 domain-containing protein</fullName>
    </recommendedName>
</protein>
<dbReference type="PIRSF" id="PIRSF008502">
    <property type="entry name" value="UCP008502"/>
    <property type="match status" value="1"/>
</dbReference>
<evidence type="ECO:0008006" key="3">
    <source>
        <dbReference type="Google" id="ProtNLM"/>
    </source>
</evidence>
<gene>
    <name evidence="1" type="ORF">A2Z33_06020</name>
</gene>
<dbReference type="EMBL" id="MFJD01000001">
    <property type="protein sequence ID" value="OGG04835.1"/>
    <property type="molecule type" value="Genomic_DNA"/>
</dbReference>
<organism evidence="1 2">
    <name type="scientific">Candidatus Gottesmanbacteria bacterium RBG_16_52_11</name>
    <dbReference type="NCBI Taxonomy" id="1798374"/>
    <lineage>
        <taxon>Bacteria</taxon>
        <taxon>Candidatus Gottesmaniibacteriota</taxon>
    </lineage>
</organism>
<dbReference type="Gene3D" id="3.30.70.1280">
    <property type="entry name" value="SP0830-like domains"/>
    <property type="match status" value="1"/>
</dbReference>
<evidence type="ECO:0000313" key="2">
    <source>
        <dbReference type="Proteomes" id="UP000178448"/>
    </source>
</evidence>
<reference evidence="1 2" key="1">
    <citation type="journal article" date="2016" name="Nat. Commun.">
        <title>Thousands of microbial genomes shed light on interconnected biogeochemical processes in an aquifer system.</title>
        <authorList>
            <person name="Anantharaman K."/>
            <person name="Brown C.T."/>
            <person name="Hug L.A."/>
            <person name="Sharon I."/>
            <person name="Castelle C.J."/>
            <person name="Probst A.J."/>
            <person name="Thomas B.C."/>
            <person name="Singh A."/>
            <person name="Wilkins M.J."/>
            <person name="Karaoz U."/>
            <person name="Brodie E.L."/>
            <person name="Williams K.H."/>
            <person name="Hubbard S.S."/>
            <person name="Banfield J.F."/>
        </authorList>
    </citation>
    <scope>NUCLEOTIDE SEQUENCE [LARGE SCALE GENOMIC DNA]</scope>
</reference>
<dbReference type="PANTHER" id="PTHR36439:SF1">
    <property type="entry name" value="DUF1697 DOMAIN-CONTAINING PROTEIN"/>
    <property type="match status" value="1"/>
</dbReference>
<proteinExistence type="predicted"/>
<dbReference type="AlphaFoldDB" id="A0A1F5YXH6"/>